<keyword evidence="2" id="KW-1185">Reference proteome</keyword>
<proteinExistence type="predicted"/>
<name>A0AAV4VRN1_CAEEX</name>
<sequence>MDFSGRLILRSRHEIGFKAPMQIEPGSACSAPVHSDRNPLSSSLSLCSIARNHAKKGKLFSQEYQQAEFSHPERS</sequence>
<accession>A0AAV4VRN1</accession>
<comment type="caution">
    <text evidence="1">The sequence shown here is derived from an EMBL/GenBank/DDBJ whole genome shotgun (WGS) entry which is preliminary data.</text>
</comment>
<dbReference type="EMBL" id="BPLR01014989">
    <property type="protein sequence ID" value="GIY72788.1"/>
    <property type="molecule type" value="Genomic_DNA"/>
</dbReference>
<dbReference type="AlphaFoldDB" id="A0AAV4VRN1"/>
<gene>
    <name evidence="1" type="ORF">CEXT_695591</name>
</gene>
<evidence type="ECO:0000313" key="2">
    <source>
        <dbReference type="Proteomes" id="UP001054945"/>
    </source>
</evidence>
<protein>
    <recommendedName>
        <fullName evidence="3">Ycf15</fullName>
    </recommendedName>
</protein>
<organism evidence="1 2">
    <name type="scientific">Caerostris extrusa</name>
    <name type="common">Bark spider</name>
    <name type="synonym">Caerostris bankana</name>
    <dbReference type="NCBI Taxonomy" id="172846"/>
    <lineage>
        <taxon>Eukaryota</taxon>
        <taxon>Metazoa</taxon>
        <taxon>Ecdysozoa</taxon>
        <taxon>Arthropoda</taxon>
        <taxon>Chelicerata</taxon>
        <taxon>Arachnida</taxon>
        <taxon>Araneae</taxon>
        <taxon>Araneomorphae</taxon>
        <taxon>Entelegynae</taxon>
        <taxon>Araneoidea</taxon>
        <taxon>Araneidae</taxon>
        <taxon>Caerostris</taxon>
    </lineage>
</organism>
<dbReference type="Proteomes" id="UP001054945">
    <property type="component" value="Unassembled WGS sequence"/>
</dbReference>
<reference evidence="1 2" key="1">
    <citation type="submission" date="2021-06" db="EMBL/GenBank/DDBJ databases">
        <title>Caerostris extrusa draft genome.</title>
        <authorList>
            <person name="Kono N."/>
            <person name="Arakawa K."/>
        </authorList>
    </citation>
    <scope>NUCLEOTIDE SEQUENCE [LARGE SCALE GENOMIC DNA]</scope>
</reference>
<evidence type="ECO:0008006" key="3">
    <source>
        <dbReference type="Google" id="ProtNLM"/>
    </source>
</evidence>
<evidence type="ECO:0000313" key="1">
    <source>
        <dbReference type="EMBL" id="GIY72788.1"/>
    </source>
</evidence>